<evidence type="ECO:0008006" key="4">
    <source>
        <dbReference type="Google" id="ProtNLM"/>
    </source>
</evidence>
<sequence length="251" mass="28116">MLKIVYLFLVFAATNVFAQQKSPQQLNGKVTADAAVLEGVYVLNKKTDKVTITSQNGDFNIQAAVGDTLLFRAAQFNETKMRLTPKDFEQGILRVKMIPTINELREVVVRNDINATAIGIIPKGQKSYSPAERKLYTASDLNASATAGTMMGGSVSADPLLNWISGRTKMLKKEVEVEKKEFYIQQLENLFTIDYFVHKLKIPSEYVKGFEYYSVENEQFVAVLKSKNVTMAGFLLGELAFKYKQIIASEN</sequence>
<dbReference type="EMBL" id="FNDB01000001">
    <property type="protein sequence ID" value="SDG69558.1"/>
    <property type="molecule type" value="Genomic_DNA"/>
</dbReference>
<keyword evidence="3" id="KW-1185">Reference proteome</keyword>
<proteinExistence type="predicted"/>
<evidence type="ECO:0000256" key="1">
    <source>
        <dbReference type="SAM" id="SignalP"/>
    </source>
</evidence>
<evidence type="ECO:0000313" key="2">
    <source>
        <dbReference type="EMBL" id="SDG69558.1"/>
    </source>
</evidence>
<feature type="chain" id="PRO_5011729858" description="CarboxypepD_reg-like domain-containing protein" evidence="1">
    <location>
        <begin position="19"/>
        <end position="251"/>
    </location>
</feature>
<dbReference type="Proteomes" id="UP000199274">
    <property type="component" value="Unassembled WGS sequence"/>
</dbReference>
<dbReference type="RefSeq" id="WP_091254523.1">
    <property type="nucleotide sequence ID" value="NZ_FNDB01000001.1"/>
</dbReference>
<accession>A0A1G7WC70</accession>
<name>A0A1G7WC70_9FLAO</name>
<feature type="signal peptide" evidence="1">
    <location>
        <begin position="1"/>
        <end position="18"/>
    </location>
</feature>
<dbReference type="OrthoDB" id="1427655at2"/>
<dbReference type="STRING" id="178355.SAMN04488062_101414"/>
<organism evidence="2 3">
    <name type="scientific">Flavobacterium omnivorum</name>
    <dbReference type="NCBI Taxonomy" id="178355"/>
    <lineage>
        <taxon>Bacteria</taxon>
        <taxon>Pseudomonadati</taxon>
        <taxon>Bacteroidota</taxon>
        <taxon>Flavobacteriia</taxon>
        <taxon>Flavobacteriales</taxon>
        <taxon>Flavobacteriaceae</taxon>
        <taxon>Flavobacterium</taxon>
    </lineage>
</organism>
<dbReference type="SUPFAM" id="SSF49464">
    <property type="entry name" value="Carboxypeptidase regulatory domain-like"/>
    <property type="match status" value="1"/>
</dbReference>
<evidence type="ECO:0000313" key="3">
    <source>
        <dbReference type="Proteomes" id="UP000199274"/>
    </source>
</evidence>
<gene>
    <name evidence="2" type="ORF">SAMN04488062_101414</name>
</gene>
<reference evidence="3" key="1">
    <citation type="submission" date="2016-10" db="EMBL/GenBank/DDBJ databases">
        <authorList>
            <person name="Varghese N."/>
            <person name="Submissions S."/>
        </authorList>
    </citation>
    <scope>NUCLEOTIDE SEQUENCE [LARGE SCALE GENOMIC DNA]</scope>
    <source>
        <strain evidence="3">CGMCC 1.2747</strain>
    </source>
</reference>
<dbReference type="InterPro" id="IPR008969">
    <property type="entry name" value="CarboxyPept-like_regulatory"/>
</dbReference>
<protein>
    <recommendedName>
        <fullName evidence="4">CarboxypepD_reg-like domain-containing protein</fullName>
    </recommendedName>
</protein>
<keyword evidence="1" id="KW-0732">Signal</keyword>
<dbReference type="AlphaFoldDB" id="A0A1G7WC70"/>